<evidence type="ECO:0000313" key="3">
    <source>
        <dbReference type="EMBL" id="CAL1536900.1"/>
    </source>
</evidence>
<evidence type="ECO:0000259" key="2">
    <source>
        <dbReference type="Pfam" id="PF01522"/>
    </source>
</evidence>
<feature type="chain" id="PRO_5043685221" description="NodB homology domain-containing protein" evidence="1">
    <location>
        <begin position="26"/>
        <end position="442"/>
    </location>
</feature>
<comment type="caution">
    <text evidence="3">The sequence shown here is derived from an EMBL/GenBank/DDBJ whole genome shotgun (WGS) entry which is preliminary data.</text>
</comment>
<dbReference type="SUPFAM" id="SSF88713">
    <property type="entry name" value="Glycoside hydrolase/deacetylase"/>
    <property type="match status" value="1"/>
</dbReference>
<reference evidence="3 4" key="1">
    <citation type="submission" date="2024-04" db="EMBL/GenBank/DDBJ databases">
        <authorList>
            <consortium name="Genoscope - CEA"/>
            <person name="William W."/>
        </authorList>
    </citation>
    <scope>NUCLEOTIDE SEQUENCE [LARGE SCALE GENOMIC DNA]</scope>
</reference>
<organism evidence="3 4">
    <name type="scientific">Lymnaea stagnalis</name>
    <name type="common">Great pond snail</name>
    <name type="synonym">Helix stagnalis</name>
    <dbReference type="NCBI Taxonomy" id="6523"/>
    <lineage>
        <taxon>Eukaryota</taxon>
        <taxon>Metazoa</taxon>
        <taxon>Spiralia</taxon>
        <taxon>Lophotrochozoa</taxon>
        <taxon>Mollusca</taxon>
        <taxon>Gastropoda</taxon>
        <taxon>Heterobranchia</taxon>
        <taxon>Euthyneura</taxon>
        <taxon>Panpulmonata</taxon>
        <taxon>Hygrophila</taxon>
        <taxon>Lymnaeoidea</taxon>
        <taxon>Lymnaeidae</taxon>
        <taxon>Lymnaea</taxon>
    </lineage>
</organism>
<dbReference type="InterPro" id="IPR011330">
    <property type="entry name" value="Glyco_hydro/deAcase_b/a-brl"/>
</dbReference>
<dbReference type="EMBL" id="CAXITT010000242">
    <property type="protein sequence ID" value="CAL1536900.1"/>
    <property type="molecule type" value="Genomic_DNA"/>
</dbReference>
<keyword evidence="4" id="KW-1185">Reference proteome</keyword>
<dbReference type="PANTHER" id="PTHR45985">
    <property type="match status" value="1"/>
</dbReference>
<protein>
    <recommendedName>
        <fullName evidence="2">NodB homology domain-containing protein</fullName>
    </recommendedName>
</protein>
<evidence type="ECO:0000256" key="1">
    <source>
        <dbReference type="SAM" id="SignalP"/>
    </source>
</evidence>
<sequence length="442" mass="49461">MTSYTQVLMAATLAVIMANIDVTSGICMNVPTHTGVRTMQDNEYACAQLGAGETSADLGKAYLFCFQGTAHKFNCGTLRWDSKINNCNWPAEASCGGQPSDPTNTIDPTLTTAKPPTTTPPMTKPGKCNPETCRLPDCFCSGAAPANVSERDAPMFVMLTFDDAVTTTVFSKVYYPILINNEWQLRNPNNCTVKSTFFVSNLYTDYSLVQILYDNDHEIASHTVNHTSDTDIYSEAKAEIVGLRDIVAAKTSIPPEEIRGFRVPYLRTYGDAQYAVLRDYNFTYDSSIVNIEIQAGRKALWPFTLDYPIEENQCPNRPCPKGSYPGLWEIPMNGWIGDNGYSCGMIDGCSINGPNFDGTVEDYLKFFRRNFYENFYPLRIPMHMFTHASMFLKGPEALEALRLFLQELSAMDNVWLVTPSHVIYWMQNQVTNDELAQTSFAC</sequence>
<proteinExistence type="predicted"/>
<accession>A0AAV2HS00</accession>
<name>A0AAV2HS00_LYMST</name>
<dbReference type="Pfam" id="PF01522">
    <property type="entry name" value="Polysacc_deac_1"/>
    <property type="match status" value="1"/>
</dbReference>
<dbReference type="InterPro" id="IPR002509">
    <property type="entry name" value="NODB_dom"/>
</dbReference>
<dbReference type="InterPro" id="IPR036508">
    <property type="entry name" value="Chitin-bd_dom_sf"/>
</dbReference>
<feature type="domain" description="NodB homology" evidence="2">
    <location>
        <begin position="156"/>
        <end position="283"/>
    </location>
</feature>
<dbReference type="GO" id="GO:0016810">
    <property type="term" value="F:hydrolase activity, acting on carbon-nitrogen (but not peptide) bonds"/>
    <property type="evidence" value="ECO:0007669"/>
    <property type="project" value="InterPro"/>
</dbReference>
<dbReference type="AlphaFoldDB" id="A0AAV2HS00"/>
<dbReference type="GO" id="GO:0005975">
    <property type="term" value="P:carbohydrate metabolic process"/>
    <property type="evidence" value="ECO:0007669"/>
    <property type="project" value="InterPro"/>
</dbReference>
<dbReference type="Proteomes" id="UP001497497">
    <property type="component" value="Unassembled WGS sequence"/>
</dbReference>
<dbReference type="Gene3D" id="3.20.20.370">
    <property type="entry name" value="Glycoside hydrolase/deacetylase"/>
    <property type="match status" value="1"/>
</dbReference>
<keyword evidence="1" id="KW-0732">Signal</keyword>
<dbReference type="PANTHER" id="PTHR45985:SF3">
    <property type="entry name" value="CHITIN DEACETYLASE-LIKE 4"/>
    <property type="match status" value="1"/>
</dbReference>
<dbReference type="GO" id="GO:0008061">
    <property type="term" value="F:chitin binding"/>
    <property type="evidence" value="ECO:0007669"/>
    <property type="project" value="InterPro"/>
</dbReference>
<dbReference type="InterPro" id="IPR052740">
    <property type="entry name" value="CE4"/>
</dbReference>
<evidence type="ECO:0000313" key="4">
    <source>
        <dbReference type="Proteomes" id="UP001497497"/>
    </source>
</evidence>
<dbReference type="SUPFAM" id="SSF57625">
    <property type="entry name" value="Invertebrate chitin-binding proteins"/>
    <property type="match status" value="1"/>
</dbReference>
<gene>
    <name evidence="3" type="ORF">GSLYS_00010813001</name>
</gene>
<feature type="signal peptide" evidence="1">
    <location>
        <begin position="1"/>
        <end position="25"/>
    </location>
</feature>